<dbReference type="AlphaFoldDB" id="A0AAX6DR41"/>
<sequence length="86" mass="9820">MDRYRRPETCFSFRGTYCTSKDGFSNREDSPTSCPLKQEESHCNGNITSNVGDHDTDGIDLLEELLIPENKTFRIFQYQLPSVAVP</sequence>
<reference evidence="1" key="1">
    <citation type="journal article" date="2023" name="GigaByte">
        <title>Genome assembly of the bearded iris, Iris pallida Lam.</title>
        <authorList>
            <person name="Bruccoleri R.E."/>
            <person name="Oakeley E.J."/>
            <person name="Faust A.M.E."/>
            <person name="Altorfer M."/>
            <person name="Dessus-Babus S."/>
            <person name="Burckhardt D."/>
            <person name="Oertli M."/>
            <person name="Naumann U."/>
            <person name="Petersen F."/>
            <person name="Wong J."/>
        </authorList>
    </citation>
    <scope>NUCLEOTIDE SEQUENCE</scope>
    <source>
        <strain evidence="1">GSM-AAB239-AS_SAM_17_03QT</strain>
    </source>
</reference>
<name>A0AAX6DR41_IRIPA</name>
<evidence type="ECO:0000313" key="2">
    <source>
        <dbReference type="Proteomes" id="UP001140949"/>
    </source>
</evidence>
<gene>
    <name evidence="1" type="ORF">M6B38_231650</name>
</gene>
<protein>
    <submittedName>
        <fullName evidence="1">Uncharacterized protein</fullName>
    </submittedName>
</protein>
<evidence type="ECO:0000313" key="1">
    <source>
        <dbReference type="EMBL" id="KAJ6794264.1"/>
    </source>
</evidence>
<keyword evidence="2" id="KW-1185">Reference proteome</keyword>
<comment type="caution">
    <text evidence="1">The sequence shown here is derived from an EMBL/GenBank/DDBJ whole genome shotgun (WGS) entry which is preliminary data.</text>
</comment>
<reference evidence="1" key="2">
    <citation type="submission" date="2023-04" db="EMBL/GenBank/DDBJ databases">
        <authorList>
            <person name="Bruccoleri R.E."/>
            <person name="Oakeley E.J."/>
            <person name="Faust A.-M."/>
            <person name="Dessus-Babus S."/>
            <person name="Altorfer M."/>
            <person name="Burckhardt D."/>
            <person name="Oertli M."/>
            <person name="Naumann U."/>
            <person name="Petersen F."/>
            <person name="Wong J."/>
        </authorList>
    </citation>
    <scope>NUCLEOTIDE SEQUENCE</scope>
    <source>
        <strain evidence="1">GSM-AAB239-AS_SAM_17_03QT</strain>
        <tissue evidence="1">Leaf</tissue>
    </source>
</reference>
<dbReference type="EMBL" id="JANAVB010042420">
    <property type="protein sequence ID" value="KAJ6794264.1"/>
    <property type="molecule type" value="Genomic_DNA"/>
</dbReference>
<accession>A0AAX6DR41</accession>
<organism evidence="1 2">
    <name type="scientific">Iris pallida</name>
    <name type="common">Sweet iris</name>
    <dbReference type="NCBI Taxonomy" id="29817"/>
    <lineage>
        <taxon>Eukaryota</taxon>
        <taxon>Viridiplantae</taxon>
        <taxon>Streptophyta</taxon>
        <taxon>Embryophyta</taxon>
        <taxon>Tracheophyta</taxon>
        <taxon>Spermatophyta</taxon>
        <taxon>Magnoliopsida</taxon>
        <taxon>Liliopsida</taxon>
        <taxon>Asparagales</taxon>
        <taxon>Iridaceae</taxon>
        <taxon>Iridoideae</taxon>
        <taxon>Irideae</taxon>
        <taxon>Iris</taxon>
    </lineage>
</organism>
<proteinExistence type="predicted"/>
<dbReference type="Proteomes" id="UP001140949">
    <property type="component" value="Unassembled WGS sequence"/>
</dbReference>